<accession>A0A239KTS0</accession>
<reference evidence="3" key="1">
    <citation type="submission" date="2017-06" db="EMBL/GenBank/DDBJ databases">
        <authorList>
            <person name="Varghese N."/>
            <person name="Submissions S."/>
        </authorList>
    </citation>
    <scope>NUCLEOTIDE SEQUENCE [LARGE SCALE GENOMIC DNA]</scope>
    <source>
        <strain evidence="3">LNB2</strain>
    </source>
</reference>
<dbReference type="OrthoDB" id="5295305at2"/>
<dbReference type="SUPFAM" id="SSF55729">
    <property type="entry name" value="Acyl-CoA N-acyltransferases (Nat)"/>
    <property type="match status" value="1"/>
</dbReference>
<dbReference type="AlphaFoldDB" id="A0A239KTS0"/>
<organism evidence="2 3">
    <name type="scientific">Edaphosphingomonas laterariae</name>
    <dbReference type="NCBI Taxonomy" id="861865"/>
    <lineage>
        <taxon>Bacteria</taxon>
        <taxon>Pseudomonadati</taxon>
        <taxon>Pseudomonadota</taxon>
        <taxon>Alphaproteobacteria</taxon>
        <taxon>Sphingomonadales</taxon>
        <taxon>Rhizorhabdaceae</taxon>
        <taxon>Edaphosphingomonas</taxon>
    </lineage>
</organism>
<dbReference type="EMBL" id="FZOS01000061">
    <property type="protein sequence ID" value="SNT21611.1"/>
    <property type="molecule type" value="Genomic_DNA"/>
</dbReference>
<sequence length="181" mass="19908">MADVDRLLVPLADGDAALVPLGEGHREALRAACAADTEIWPTYNVSYDPDHFDASFDALIANPARLAFAILHDGDLVGMTAYLGVDAAKGLLEIGNTYIAPVMRGTGFNRRIKEMQIDHAIACGFRRIEFRIDVRNARSMAAVAKLGGVKEGVLRQERVTWNGHLRDTALYSILADEWRRS</sequence>
<dbReference type="RefSeq" id="WP_089221433.1">
    <property type="nucleotide sequence ID" value="NZ_FZOS01000061.1"/>
</dbReference>
<proteinExistence type="predicted"/>
<keyword evidence="2" id="KW-0808">Transferase</keyword>
<evidence type="ECO:0000259" key="1">
    <source>
        <dbReference type="PROSITE" id="PS51186"/>
    </source>
</evidence>
<name>A0A239KTS0_9SPHN</name>
<keyword evidence="3" id="KW-1185">Reference proteome</keyword>
<evidence type="ECO:0000313" key="3">
    <source>
        <dbReference type="Proteomes" id="UP000198281"/>
    </source>
</evidence>
<feature type="domain" description="N-acetyltransferase" evidence="1">
    <location>
        <begin position="27"/>
        <end position="177"/>
    </location>
</feature>
<dbReference type="PANTHER" id="PTHR43610">
    <property type="entry name" value="BLL6696 PROTEIN"/>
    <property type="match status" value="1"/>
</dbReference>
<dbReference type="GO" id="GO:0016747">
    <property type="term" value="F:acyltransferase activity, transferring groups other than amino-acyl groups"/>
    <property type="evidence" value="ECO:0007669"/>
    <property type="project" value="InterPro"/>
</dbReference>
<dbReference type="PROSITE" id="PS51186">
    <property type="entry name" value="GNAT"/>
    <property type="match status" value="1"/>
</dbReference>
<gene>
    <name evidence="2" type="ORF">SAMN06295912_1614</name>
</gene>
<dbReference type="Gene3D" id="3.40.630.30">
    <property type="match status" value="1"/>
</dbReference>
<dbReference type="InterPro" id="IPR000182">
    <property type="entry name" value="GNAT_dom"/>
</dbReference>
<dbReference type="PANTHER" id="PTHR43610:SF1">
    <property type="entry name" value="N-ACETYLTRANSFERASE DOMAIN-CONTAINING PROTEIN"/>
    <property type="match status" value="1"/>
</dbReference>
<protein>
    <submittedName>
        <fullName evidence="2">Protein N-acetyltransferase, RimJ/RimL family</fullName>
    </submittedName>
</protein>
<dbReference type="InterPro" id="IPR016181">
    <property type="entry name" value="Acyl_CoA_acyltransferase"/>
</dbReference>
<dbReference type="Proteomes" id="UP000198281">
    <property type="component" value="Unassembled WGS sequence"/>
</dbReference>
<evidence type="ECO:0000313" key="2">
    <source>
        <dbReference type="EMBL" id="SNT21611.1"/>
    </source>
</evidence>
<dbReference type="Pfam" id="PF00583">
    <property type="entry name" value="Acetyltransf_1"/>
    <property type="match status" value="1"/>
</dbReference>